<sequence>MYQYQKTKSQETYTSLYTNAIEMMGTSKIKSYYHQNHLQKAKLNKI</sequence>
<gene>
    <name evidence="1" type="ORF">MNB_SV-13-334</name>
</gene>
<accession>A0A1W1CYD6</accession>
<organism evidence="1">
    <name type="scientific">hydrothermal vent metagenome</name>
    <dbReference type="NCBI Taxonomy" id="652676"/>
    <lineage>
        <taxon>unclassified sequences</taxon>
        <taxon>metagenomes</taxon>
        <taxon>ecological metagenomes</taxon>
    </lineage>
</organism>
<name>A0A1W1CYD6_9ZZZZ</name>
<dbReference type="EMBL" id="FPHM01000169">
    <property type="protein sequence ID" value="SFV70753.1"/>
    <property type="molecule type" value="Genomic_DNA"/>
</dbReference>
<evidence type="ECO:0000313" key="1">
    <source>
        <dbReference type="EMBL" id="SFV70753.1"/>
    </source>
</evidence>
<protein>
    <submittedName>
        <fullName evidence="1">Uncharacterized protein</fullName>
    </submittedName>
</protein>
<dbReference type="AlphaFoldDB" id="A0A1W1CYD6"/>
<proteinExistence type="predicted"/>
<reference evidence="1" key="1">
    <citation type="submission" date="2016-10" db="EMBL/GenBank/DDBJ databases">
        <authorList>
            <person name="de Groot N.N."/>
        </authorList>
    </citation>
    <scope>NUCLEOTIDE SEQUENCE</scope>
</reference>